<organism evidence="1 2">
    <name type="scientific">Undibacterium nitidum</name>
    <dbReference type="NCBI Taxonomy" id="2762298"/>
    <lineage>
        <taxon>Bacteria</taxon>
        <taxon>Pseudomonadati</taxon>
        <taxon>Pseudomonadota</taxon>
        <taxon>Betaproteobacteria</taxon>
        <taxon>Burkholderiales</taxon>
        <taxon>Oxalobacteraceae</taxon>
        <taxon>Undibacterium</taxon>
    </lineage>
</organism>
<evidence type="ECO:0000313" key="1">
    <source>
        <dbReference type="EMBL" id="MBC3880613.1"/>
    </source>
</evidence>
<comment type="caution">
    <text evidence="1">The sequence shown here is derived from an EMBL/GenBank/DDBJ whole genome shotgun (WGS) entry which is preliminary data.</text>
</comment>
<dbReference type="AlphaFoldDB" id="A0A923HMX2"/>
<accession>A0A923HMX2</accession>
<proteinExistence type="predicted"/>
<keyword evidence="2" id="KW-1185">Reference proteome</keyword>
<gene>
    <name evidence="1" type="ORF">H8K36_04455</name>
</gene>
<reference evidence="1" key="1">
    <citation type="submission" date="2020-08" db="EMBL/GenBank/DDBJ databases">
        <title>Novel species isolated from subtropical streams in China.</title>
        <authorList>
            <person name="Lu H."/>
        </authorList>
    </citation>
    <scope>NUCLEOTIDE SEQUENCE</scope>
    <source>
        <strain evidence="1">LX22W</strain>
    </source>
</reference>
<protein>
    <submittedName>
        <fullName evidence="1">Uncharacterized protein</fullName>
    </submittedName>
</protein>
<evidence type="ECO:0000313" key="2">
    <source>
        <dbReference type="Proteomes" id="UP000627446"/>
    </source>
</evidence>
<dbReference type="Proteomes" id="UP000627446">
    <property type="component" value="Unassembled WGS sequence"/>
</dbReference>
<dbReference type="RefSeq" id="WP_186914896.1">
    <property type="nucleotide sequence ID" value="NZ_JACOFZ010000001.1"/>
</dbReference>
<name>A0A923HMX2_9BURK</name>
<dbReference type="EMBL" id="JACOFZ010000001">
    <property type="protein sequence ID" value="MBC3880613.1"/>
    <property type="molecule type" value="Genomic_DNA"/>
</dbReference>
<sequence>MLTAFALIAAAGSPTIAAMLGITQWMLLPIIILAYVIAIRLINSRFAEVALANPKE</sequence>